<organism evidence="1 2">
    <name type="scientific">Clostridium faecium</name>
    <dbReference type="NCBI Taxonomy" id="2762223"/>
    <lineage>
        <taxon>Bacteria</taxon>
        <taxon>Bacillati</taxon>
        <taxon>Bacillota</taxon>
        <taxon>Clostridia</taxon>
        <taxon>Eubacteriales</taxon>
        <taxon>Clostridiaceae</taxon>
        <taxon>Clostridium</taxon>
    </lineage>
</organism>
<sequence>MLPTLENVEITHDTYEKMLKDFAIWYMNNKEGSEVLYHMGHVVEAFLFREMHDLGYIGDWDAPYTPIEVSELLRINGYSPDSVDTYIQENNISIKDYGTTHNPLYDCEAAAKVYFSLLKK</sequence>
<dbReference type="InterPro" id="IPR036397">
    <property type="entry name" value="RNaseH_sf"/>
</dbReference>
<reference evidence="1 2" key="1">
    <citation type="submission" date="2020-08" db="EMBL/GenBank/DDBJ databases">
        <title>A Genomic Blueprint of the Chicken Gut Microbiome.</title>
        <authorList>
            <person name="Gilroy R."/>
            <person name="Ravi A."/>
            <person name="Getino M."/>
            <person name="Pursley I."/>
            <person name="Horton D.L."/>
            <person name="Alikhan N.-F."/>
            <person name="Baker D."/>
            <person name="Gharbi K."/>
            <person name="Hall N."/>
            <person name="Watson M."/>
            <person name="Adriaenssens E.M."/>
            <person name="Foster-Nyarko E."/>
            <person name="Jarju S."/>
            <person name="Secka A."/>
            <person name="Antonio M."/>
            <person name="Oren A."/>
            <person name="Chaudhuri R."/>
            <person name="La Ragione R.M."/>
            <person name="Hildebrand F."/>
            <person name="Pallen M.J."/>
        </authorList>
    </citation>
    <scope>NUCLEOTIDE SEQUENCE [LARGE SCALE GENOMIC DNA]</scope>
    <source>
        <strain evidence="1 2">N37</strain>
    </source>
</reference>
<evidence type="ECO:0000313" key="2">
    <source>
        <dbReference type="Proteomes" id="UP000627166"/>
    </source>
</evidence>
<dbReference type="EMBL" id="JACSQB010000018">
    <property type="protein sequence ID" value="MBD8045822.1"/>
    <property type="molecule type" value="Genomic_DNA"/>
</dbReference>
<gene>
    <name evidence="1" type="ORF">H9637_01995</name>
</gene>
<comment type="caution">
    <text evidence="1">The sequence shown here is derived from an EMBL/GenBank/DDBJ whole genome shotgun (WGS) entry which is preliminary data.</text>
</comment>
<name>A0ABR8YNW1_9CLOT</name>
<keyword evidence="2" id="KW-1185">Reference proteome</keyword>
<dbReference type="Proteomes" id="UP000627166">
    <property type="component" value="Unassembled WGS sequence"/>
</dbReference>
<evidence type="ECO:0000313" key="1">
    <source>
        <dbReference type="EMBL" id="MBD8045822.1"/>
    </source>
</evidence>
<proteinExistence type="predicted"/>
<accession>A0ABR8YNW1</accession>
<protein>
    <submittedName>
        <fullName evidence="1">Uncharacterized protein</fullName>
    </submittedName>
</protein>
<dbReference type="RefSeq" id="WP_191738796.1">
    <property type="nucleotide sequence ID" value="NZ_JACSQB010000018.1"/>
</dbReference>
<dbReference type="Gene3D" id="3.30.420.10">
    <property type="entry name" value="Ribonuclease H-like superfamily/Ribonuclease H"/>
    <property type="match status" value="1"/>
</dbReference>